<feature type="region of interest" description="Disordered" evidence="1">
    <location>
        <begin position="1"/>
        <end position="66"/>
    </location>
</feature>
<dbReference type="Proteomes" id="UP000016801">
    <property type="component" value="Unassembled WGS sequence"/>
</dbReference>
<evidence type="ECO:0000313" key="2">
    <source>
        <dbReference type="EMBL" id="CCE35106.1"/>
    </source>
</evidence>
<evidence type="ECO:0000313" key="3">
    <source>
        <dbReference type="Proteomes" id="UP000016801"/>
    </source>
</evidence>
<comment type="caution">
    <text evidence="2">The sequence shown here is derived from an EMBL/GenBank/DDBJ whole genome shotgun (WGS) entry which is preliminary data.</text>
</comment>
<name>M1WDX1_CLAP2</name>
<evidence type="ECO:0000256" key="1">
    <source>
        <dbReference type="SAM" id="MobiDB-lite"/>
    </source>
</evidence>
<accession>M1WDX1</accession>
<dbReference type="EMBL" id="CAGA01000189">
    <property type="protein sequence ID" value="CCE35106.1"/>
    <property type="molecule type" value="Genomic_DNA"/>
</dbReference>
<gene>
    <name evidence="2" type="ORF">CPUR_02035</name>
</gene>
<proteinExistence type="predicted"/>
<dbReference type="VEuPathDB" id="FungiDB:CPUR_02035"/>
<protein>
    <submittedName>
        <fullName evidence="2">Uncharacterized protein</fullName>
    </submittedName>
</protein>
<dbReference type="HOGENOM" id="CLU_694453_0_0_1"/>
<keyword evidence="3" id="KW-1185">Reference proteome</keyword>
<feature type="compositionally biased region" description="Basic residues" evidence="1">
    <location>
        <begin position="247"/>
        <end position="262"/>
    </location>
</feature>
<sequence length="397" mass="44173">MDNVQSPQAARMPSRHSAGHPHAESVAARPIQRTPTKRNFKSTFLTRDNGHLQHHRPGPRPGEHPKRQLVVAIVLGDPSIRGVDASLRKDSTPAGVRDPRIRVLRAYIPICNRWAINAVRLTVQEFRDVISSDGPQSKALINRIICFSSSMTGTRAFWTARGPNPDDVFGDDADVERSTSAQSTVPIAPSTRLPNVRTLAVQSARLTVGVDGVTEFLERESYGIVLEEEAASIRSLGAQQHVETRPTPHRVPGKAPTRSRKHTLHPERATVIPIFRRKRQYTLKGQFCTRTQFPLTVAYAITTLDRAVDGISCHNFIPGLSYVAVSRVKTLDRIMFDAPFDRQSICGQVTPARDARWIDAVWHRGHHLPTDADEVDWLEVSGPDMDASWVATSRRTA</sequence>
<dbReference type="AlphaFoldDB" id="M1WDX1"/>
<organism evidence="2 3">
    <name type="scientific">Claviceps purpurea (strain 20.1)</name>
    <name type="common">Ergot fungus</name>
    <name type="synonym">Sphacelia segetum</name>
    <dbReference type="NCBI Taxonomy" id="1111077"/>
    <lineage>
        <taxon>Eukaryota</taxon>
        <taxon>Fungi</taxon>
        <taxon>Dikarya</taxon>
        <taxon>Ascomycota</taxon>
        <taxon>Pezizomycotina</taxon>
        <taxon>Sordariomycetes</taxon>
        <taxon>Hypocreomycetidae</taxon>
        <taxon>Hypocreales</taxon>
        <taxon>Clavicipitaceae</taxon>
        <taxon>Claviceps</taxon>
    </lineage>
</organism>
<reference evidence="2 3" key="1">
    <citation type="journal article" date="2013" name="PLoS Genet.">
        <title>Plant-symbiotic fungi as chemical engineers: Multi-genome analysis of the Clavicipitaceae reveals dynamics of alkaloid loci.</title>
        <authorList>
            <person name="Schardl C.L."/>
            <person name="Young C.A."/>
            <person name="Hesse U."/>
            <person name="Amyotte S.G."/>
            <person name="Andreeva K."/>
            <person name="Calie P.J."/>
            <person name="Fleetwood D.J."/>
            <person name="Haws D.C."/>
            <person name="Moore N."/>
            <person name="Oeser B."/>
            <person name="Panaccione D.G."/>
            <person name="Schweri K.K."/>
            <person name="Voisey C.R."/>
            <person name="Farman M.L."/>
            <person name="Jaromczyk J.W."/>
            <person name="Roe B.A."/>
            <person name="O'Sullivan D.M."/>
            <person name="Scott B."/>
            <person name="Tudzynski P."/>
            <person name="An Z."/>
            <person name="Arnaoudova E.G."/>
            <person name="Bullock C.T."/>
            <person name="Charlton N.D."/>
            <person name="Chen L."/>
            <person name="Cox M."/>
            <person name="Dinkins R.D."/>
            <person name="Florea S."/>
            <person name="Glenn A.E."/>
            <person name="Gordon A."/>
            <person name="Gueldener U."/>
            <person name="Harris D.R."/>
            <person name="Hollin W."/>
            <person name="Jaromczyk J."/>
            <person name="Johnson R.D."/>
            <person name="Khan A.K."/>
            <person name="Leistner E."/>
            <person name="Leuchtmann A."/>
            <person name="Li C."/>
            <person name="Liu J."/>
            <person name="Liu J."/>
            <person name="Liu M."/>
            <person name="Mace W."/>
            <person name="Machado C."/>
            <person name="Nagabhyru P."/>
            <person name="Pan J."/>
            <person name="Schmid J."/>
            <person name="Sugawara K."/>
            <person name="Steiner U."/>
            <person name="Takach J.E."/>
            <person name="Tanaka E."/>
            <person name="Webb J.S."/>
            <person name="Wilson E.V."/>
            <person name="Wiseman J.L."/>
            <person name="Yoshida R."/>
            <person name="Zeng Z."/>
        </authorList>
    </citation>
    <scope>NUCLEOTIDE SEQUENCE [LARGE SCALE GENOMIC DNA]</scope>
    <source>
        <strain evidence="2 3">20.1</strain>
    </source>
</reference>
<dbReference type="OrthoDB" id="10408685at2759"/>
<feature type="region of interest" description="Disordered" evidence="1">
    <location>
        <begin position="236"/>
        <end position="262"/>
    </location>
</feature>